<name>A0ABW1LD82_9ACTN</name>
<accession>A0ABW1LD82</accession>
<keyword evidence="5" id="KW-1185">Reference proteome</keyword>
<protein>
    <submittedName>
        <fullName evidence="4">Glycosyltransferase family 4 protein</fullName>
    </submittedName>
</protein>
<dbReference type="Pfam" id="PF13692">
    <property type="entry name" value="Glyco_trans_1_4"/>
    <property type="match status" value="1"/>
</dbReference>
<comment type="caution">
    <text evidence="4">The sequence shown here is derived from an EMBL/GenBank/DDBJ whole genome shotgun (WGS) entry which is preliminary data.</text>
</comment>
<evidence type="ECO:0000259" key="3">
    <source>
        <dbReference type="Pfam" id="PF13579"/>
    </source>
</evidence>
<dbReference type="PANTHER" id="PTHR12526">
    <property type="entry name" value="GLYCOSYLTRANSFERASE"/>
    <property type="match status" value="1"/>
</dbReference>
<dbReference type="InterPro" id="IPR028098">
    <property type="entry name" value="Glyco_trans_4-like_N"/>
</dbReference>
<dbReference type="Proteomes" id="UP001596135">
    <property type="component" value="Unassembled WGS sequence"/>
</dbReference>
<keyword evidence="1" id="KW-0328">Glycosyltransferase</keyword>
<dbReference type="PANTHER" id="PTHR12526:SF622">
    <property type="entry name" value="GLYCOSYLTRANSFERASE (GROUP I)"/>
    <property type="match status" value="1"/>
</dbReference>
<dbReference type="CDD" id="cd03794">
    <property type="entry name" value="GT4_WbuB-like"/>
    <property type="match status" value="1"/>
</dbReference>
<dbReference type="EMBL" id="JBHSRJ010000001">
    <property type="protein sequence ID" value="MFC6041441.1"/>
    <property type="molecule type" value="Genomic_DNA"/>
</dbReference>
<keyword evidence="2" id="KW-0808">Transferase</keyword>
<sequence length="402" mass="43989">MNQYAIPESAPGITRHATLARLMEERQGVRTTIISGDGHYWNLGDAGYAASSMFRPLPVHVAPSNGVRRVLNMLHFAWRTLLLGVRTPRRERPDVVLGSSPHLFGALAALLVARRFRVPFALEVRDIWPLSLVELMGMSPRHPLVLLMNVVERLLYRSADLILLVLPGSEAHIRDVCRNPPRMVRVPNGVDAATASTDEPRLTATTGPVSVAYAGAHGVPNALDTLIDAWAIIERDEDAPEMSLTLVGDGKQKDALRRMASDRHLRHVTFGDPIPKAEVPAMLRAADILVITWRDSPLYRHGISPNKLYDYMAAQRPVVIAVDTPMNPVIESGGGLSVPPEQPADLAAALVSLARADVAERDALGRRGRDYVAEHHDLRVIADRMAAELDALTRPDGGRAFG</sequence>
<evidence type="ECO:0000256" key="1">
    <source>
        <dbReference type="ARBA" id="ARBA00022676"/>
    </source>
</evidence>
<gene>
    <name evidence="4" type="ORF">ACFPYL_00040</name>
</gene>
<feature type="domain" description="Glycosyltransferase subfamily 4-like N-terminal" evidence="3">
    <location>
        <begin position="19"/>
        <end position="189"/>
    </location>
</feature>
<reference evidence="5" key="1">
    <citation type="journal article" date="2019" name="Int. J. Syst. Evol. Microbiol.">
        <title>The Global Catalogue of Microorganisms (GCM) 10K type strain sequencing project: providing services to taxonomists for standard genome sequencing and annotation.</title>
        <authorList>
            <consortium name="The Broad Institute Genomics Platform"/>
            <consortium name="The Broad Institute Genome Sequencing Center for Infectious Disease"/>
            <person name="Wu L."/>
            <person name="Ma J."/>
        </authorList>
    </citation>
    <scope>NUCLEOTIDE SEQUENCE [LARGE SCALE GENOMIC DNA]</scope>
    <source>
        <strain evidence="5">CCUG 54522</strain>
    </source>
</reference>
<dbReference type="RefSeq" id="WP_379149100.1">
    <property type="nucleotide sequence ID" value="NZ_JBHSRJ010000001.1"/>
</dbReference>
<dbReference type="Pfam" id="PF13579">
    <property type="entry name" value="Glyco_trans_4_4"/>
    <property type="match status" value="1"/>
</dbReference>
<dbReference type="SUPFAM" id="SSF53756">
    <property type="entry name" value="UDP-Glycosyltransferase/glycogen phosphorylase"/>
    <property type="match status" value="1"/>
</dbReference>
<dbReference type="Gene3D" id="3.40.50.2000">
    <property type="entry name" value="Glycogen Phosphorylase B"/>
    <property type="match status" value="2"/>
</dbReference>
<evidence type="ECO:0000313" key="5">
    <source>
        <dbReference type="Proteomes" id="UP001596135"/>
    </source>
</evidence>
<evidence type="ECO:0000313" key="4">
    <source>
        <dbReference type="EMBL" id="MFC6041441.1"/>
    </source>
</evidence>
<evidence type="ECO:0000256" key="2">
    <source>
        <dbReference type="ARBA" id="ARBA00022679"/>
    </source>
</evidence>
<proteinExistence type="predicted"/>
<organism evidence="4 5">
    <name type="scientific">Nocardioides hankookensis</name>
    <dbReference type="NCBI Taxonomy" id="443157"/>
    <lineage>
        <taxon>Bacteria</taxon>
        <taxon>Bacillati</taxon>
        <taxon>Actinomycetota</taxon>
        <taxon>Actinomycetes</taxon>
        <taxon>Propionibacteriales</taxon>
        <taxon>Nocardioidaceae</taxon>
        <taxon>Nocardioides</taxon>
    </lineage>
</organism>